<keyword evidence="1" id="KW-0812">Transmembrane</keyword>
<evidence type="ECO:0000313" key="2">
    <source>
        <dbReference type="EMBL" id="GAU23448.1"/>
    </source>
</evidence>
<organism evidence="2 3">
    <name type="scientific">Trifolium subterraneum</name>
    <name type="common">Subterranean clover</name>
    <dbReference type="NCBI Taxonomy" id="3900"/>
    <lineage>
        <taxon>Eukaryota</taxon>
        <taxon>Viridiplantae</taxon>
        <taxon>Streptophyta</taxon>
        <taxon>Embryophyta</taxon>
        <taxon>Tracheophyta</taxon>
        <taxon>Spermatophyta</taxon>
        <taxon>Magnoliopsida</taxon>
        <taxon>eudicotyledons</taxon>
        <taxon>Gunneridae</taxon>
        <taxon>Pentapetalae</taxon>
        <taxon>rosids</taxon>
        <taxon>fabids</taxon>
        <taxon>Fabales</taxon>
        <taxon>Fabaceae</taxon>
        <taxon>Papilionoideae</taxon>
        <taxon>50 kb inversion clade</taxon>
        <taxon>NPAAA clade</taxon>
        <taxon>Hologalegina</taxon>
        <taxon>IRL clade</taxon>
        <taxon>Trifolieae</taxon>
        <taxon>Trifolium</taxon>
    </lineage>
</organism>
<dbReference type="Proteomes" id="UP000242715">
    <property type="component" value="Unassembled WGS sequence"/>
</dbReference>
<dbReference type="AlphaFoldDB" id="A0A2Z6LYQ8"/>
<protein>
    <submittedName>
        <fullName evidence="2">Uncharacterized protein</fullName>
    </submittedName>
</protein>
<proteinExistence type="predicted"/>
<reference evidence="3" key="1">
    <citation type="journal article" date="2017" name="Front. Plant Sci.">
        <title>Climate Clever Clovers: New Paradigm to Reduce the Environmental Footprint of Ruminants by Breeding Low Methanogenic Forages Utilizing Haplotype Variation.</title>
        <authorList>
            <person name="Kaur P."/>
            <person name="Appels R."/>
            <person name="Bayer P.E."/>
            <person name="Keeble-Gagnere G."/>
            <person name="Wang J."/>
            <person name="Hirakawa H."/>
            <person name="Shirasawa K."/>
            <person name="Vercoe P."/>
            <person name="Stefanova K."/>
            <person name="Durmic Z."/>
            <person name="Nichols P."/>
            <person name="Revell C."/>
            <person name="Isobe S.N."/>
            <person name="Edwards D."/>
            <person name="Erskine W."/>
        </authorList>
    </citation>
    <scope>NUCLEOTIDE SEQUENCE [LARGE SCALE GENOMIC DNA]</scope>
    <source>
        <strain evidence="3">cv. Daliak</strain>
    </source>
</reference>
<sequence length="84" mass="9523">MEGGGVCACLRRRKSYGESDVLSWLMLNCNLIFMMRGGLPDVDTNYLMGGAYHLLTYLTLRELSVHFDLVWNKFVPLKVSTFAS</sequence>
<keyword evidence="1" id="KW-1133">Transmembrane helix</keyword>
<name>A0A2Z6LYQ8_TRISU</name>
<evidence type="ECO:0000313" key="3">
    <source>
        <dbReference type="Proteomes" id="UP000242715"/>
    </source>
</evidence>
<accession>A0A2Z6LYQ8</accession>
<dbReference type="EMBL" id="DF973269">
    <property type="protein sequence ID" value="GAU23448.1"/>
    <property type="molecule type" value="Genomic_DNA"/>
</dbReference>
<gene>
    <name evidence="2" type="ORF">TSUD_331460</name>
</gene>
<feature type="transmembrane region" description="Helical" evidence="1">
    <location>
        <begin position="21"/>
        <end position="39"/>
    </location>
</feature>
<evidence type="ECO:0000256" key="1">
    <source>
        <dbReference type="SAM" id="Phobius"/>
    </source>
</evidence>
<keyword evidence="3" id="KW-1185">Reference proteome</keyword>
<keyword evidence="1" id="KW-0472">Membrane</keyword>